<dbReference type="EMBL" id="CAXAJV020001296">
    <property type="protein sequence ID" value="CAL7947189.1"/>
    <property type="molecule type" value="Genomic_DNA"/>
</dbReference>
<keyword evidence="9" id="KW-1185">Reference proteome</keyword>
<comment type="caution">
    <text evidence="8">The sequence shown here is derived from an EMBL/GenBank/DDBJ whole genome shotgun (WGS) entry which is preliminary data.</text>
</comment>
<evidence type="ECO:0008006" key="10">
    <source>
        <dbReference type="Google" id="ProtNLM"/>
    </source>
</evidence>
<keyword evidence="4" id="KW-0735">Signal-anchor</keyword>
<dbReference type="InterPro" id="IPR000402">
    <property type="entry name" value="Na/K_ATPase_sub_beta"/>
</dbReference>
<dbReference type="Proteomes" id="UP001642520">
    <property type="component" value="Unassembled WGS sequence"/>
</dbReference>
<dbReference type="PANTHER" id="PTHR11523">
    <property type="entry name" value="SODIUM/POTASSIUM-DEPENDENT ATPASE BETA SUBUNIT"/>
    <property type="match status" value="1"/>
</dbReference>
<evidence type="ECO:0000313" key="9">
    <source>
        <dbReference type="Proteomes" id="UP001642520"/>
    </source>
</evidence>
<protein>
    <recommendedName>
        <fullName evidence="10">Sodium/potassium-transporting ATPase subunit beta-1</fullName>
    </recommendedName>
</protein>
<dbReference type="PANTHER" id="PTHR11523:SF28">
    <property type="entry name" value="NA_K-ATPASE BETA SUBUNIT ISOFORM 4-RELATED"/>
    <property type="match status" value="1"/>
</dbReference>
<evidence type="ECO:0000256" key="4">
    <source>
        <dbReference type="ARBA" id="ARBA00022968"/>
    </source>
</evidence>
<sequence>MVILHDEEYYKARVPQPDLGPLRNILRFIWDKDRKAFLDRTAKEWGQLGIFYLCFFAILGTIFAVQMKISIDYVSKLNKPFFLYPGLSSKSFITRFARSNFGSPGIAFKPNSMSTTSPIISVNNLTSNTKPERYIQALADFLQEYHQSISDYDLNCHNGHYKSGRNKPCYFDIKSLGKCSKPPYGYTDPLQPCVFIKFNKRFDWKPEYYNYSTNLPQDMPDGLKKAVHESREYYIWLSCDGANNVDKEHIGEIDYIPVPGFSVEYFPFTGQLHYLSPIVALQFKNLTPNRLVTVECYLWAYNIEQRSRYSLDFQIIIDETVKQKFQE</sequence>
<keyword evidence="3 7" id="KW-0812">Transmembrane</keyword>
<keyword evidence="6 7" id="KW-0472">Membrane</keyword>
<dbReference type="InterPro" id="IPR038702">
    <property type="entry name" value="Na/K_ATPase_sub_beta_sf"/>
</dbReference>
<evidence type="ECO:0000256" key="6">
    <source>
        <dbReference type="ARBA" id="ARBA00023136"/>
    </source>
</evidence>
<comment type="similarity">
    <text evidence="2">Belongs to the X(+)/potassium ATPases subunit beta family.</text>
</comment>
<dbReference type="Pfam" id="PF00287">
    <property type="entry name" value="Na_K-ATPase"/>
    <property type="match status" value="1"/>
</dbReference>
<keyword evidence="5 7" id="KW-1133">Transmembrane helix</keyword>
<accession>A0ABP1P4Y8</accession>
<reference evidence="8 9" key="1">
    <citation type="submission" date="2024-08" db="EMBL/GenBank/DDBJ databases">
        <authorList>
            <person name="Will J Nash"/>
            <person name="Angela Man"/>
            <person name="Seanna McTaggart"/>
            <person name="Kendall Baker"/>
            <person name="Tom Barker"/>
            <person name="Leah Catchpole"/>
            <person name="Alex Durrant"/>
            <person name="Karim Gharbi"/>
            <person name="Naomi Irish"/>
            <person name="Gemy Kaithakottil"/>
            <person name="Debby Ku"/>
            <person name="Aaliyah Providence"/>
            <person name="Felix Shaw"/>
            <person name="David Swarbreck"/>
            <person name="Chris Watkins"/>
            <person name="Ann M. McCartney"/>
            <person name="Giulio Formenti"/>
            <person name="Alice Mouton"/>
            <person name="Noel Vella"/>
            <person name="Bjorn M von Reumont"/>
            <person name="Adriana Vella"/>
            <person name="Wilfried Haerty"/>
        </authorList>
    </citation>
    <scope>NUCLEOTIDE SEQUENCE [LARGE SCALE GENOMIC DNA]</scope>
</reference>
<gene>
    <name evidence="8" type="ORF">XYLVIOL_LOCUS8212</name>
</gene>
<evidence type="ECO:0000313" key="8">
    <source>
        <dbReference type="EMBL" id="CAL7947189.1"/>
    </source>
</evidence>
<evidence type="ECO:0000256" key="5">
    <source>
        <dbReference type="ARBA" id="ARBA00022989"/>
    </source>
</evidence>
<evidence type="ECO:0000256" key="1">
    <source>
        <dbReference type="ARBA" id="ARBA00004606"/>
    </source>
</evidence>
<organism evidence="8 9">
    <name type="scientific">Xylocopa violacea</name>
    <name type="common">Violet carpenter bee</name>
    <name type="synonym">Apis violacea</name>
    <dbReference type="NCBI Taxonomy" id="135666"/>
    <lineage>
        <taxon>Eukaryota</taxon>
        <taxon>Metazoa</taxon>
        <taxon>Ecdysozoa</taxon>
        <taxon>Arthropoda</taxon>
        <taxon>Hexapoda</taxon>
        <taxon>Insecta</taxon>
        <taxon>Pterygota</taxon>
        <taxon>Neoptera</taxon>
        <taxon>Endopterygota</taxon>
        <taxon>Hymenoptera</taxon>
        <taxon>Apocrita</taxon>
        <taxon>Aculeata</taxon>
        <taxon>Apoidea</taxon>
        <taxon>Anthophila</taxon>
        <taxon>Apidae</taxon>
        <taxon>Xylocopa</taxon>
        <taxon>Xylocopa</taxon>
    </lineage>
</organism>
<comment type="subcellular location">
    <subcellularLocation>
        <location evidence="1">Membrane</location>
        <topology evidence="1">Single-pass type II membrane protein</topology>
    </subcellularLocation>
</comment>
<feature type="transmembrane region" description="Helical" evidence="7">
    <location>
        <begin position="45"/>
        <end position="65"/>
    </location>
</feature>
<dbReference type="Gene3D" id="2.60.40.1660">
    <property type="entry name" value="Na, k-atpase alpha subunit"/>
    <property type="match status" value="1"/>
</dbReference>
<evidence type="ECO:0000256" key="2">
    <source>
        <dbReference type="ARBA" id="ARBA00005876"/>
    </source>
</evidence>
<proteinExistence type="inferred from homology"/>
<evidence type="ECO:0000256" key="7">
    <source>
        <dbReference type="SAM" id="Phobius"/>
    </source>
</evidence>
<name>A0ABP1P4Y8_XYLVO</name>
<evidence type="ECO:0000256" key="3">
    <source>
        <dbReference type="ARBA" id="ARBA00022692"/>
    </source>
</evidence>